<evidence type="ECO:0000313" key="6">
    <source>
        <dbReference type="Proteomes" id="UP000270094"/>
    </source>
</evidence>
<organism evidence="5 6">
    <name type="scientific">Strongylus vulgaris</name>
    <name type="common">Blood worm</name>
    <dbReference type="NCBI Taxonomy" id="40348"/>
    <lineage>
        <taxon>Eukaryota</taxon>
        <taxon>Metazoa</taxon>
        <taxon>Ecdysozoa</taxon>
        <taxon>Nematoda</taxon>
        <taxon>Chromadorea</taxon>
        <taxon>Rhabditida</taxon>
        <taxon>Rhabditina</taxon>
        <taxon>Rhabditomorpha</taxon>
        <taxon>Strongyloidea</taxon>
        <taxon>Strongylidae</taxon>
        <taxon>Strongylus</taxon>
    </lineage>
</organism>
<gene>
    <name evidence="5" type="ORF">SVUK_LOCUS10280</name>
</gene>
<dbReference type="Pfam" id="PF22528">
    <property type="entry name" value="PRMT_C"/>
    <property type="match status" value="1"/>
</dbReference>
<dbReference type="InterPro" id="IPR055135">
    <property type="entry name" value="PRMT_dom"/>
</dbReference>
<proteinExistence type="predicted"/>
<sequence>MNLLEILSRFDFETADSIIYDESFDRSITCKKSGKLDAILMWWDLDMDGTGKFWIDMAPKWANNAYHWRDHWMQAVYYLPHRVNVEKNQKFILKCSHDEFSMWFCVGEEYISYYKFANVNVVKSTADVSADQNVIIGEPFYLSAMTPWQNLRFWYDVQSLKKRLGSSTEIYPQTATLYGMCERFDHLQNTAAPVGEVNGFDLSLFDDLSQKARLATTALVDNHPLWEYGGVATSDRFEVLRFDLQEDPHDLHANFKIDSLHDTNGIPLWMEWHFGNYSHSTGLKHESKTGESPAWKEGVRQGVYLLSPALLQQKSIRIDARFDSKIGEVSLQFY</sequence>
<dbReference type="PANTHER" id="PTHR11006">
    <property type="entry name" value="PROTEIN ARGININE N-METHYLTRANSFERASE"/>
    <property type="match status" value="1"/>
</dbReference>
<keyword evidence="6" id="KW-1185">Reference proteome</keyword>
<reference evidence="5 6" key="1">
    <citation type="submission" date="2018-11" db="EMBL/GenBank/DDBJ databases">
        <authorList>
            <consortium name="Pathogen Informatics"/>
        </authorList>
    </citation>
    <scope>NUCLEOTIDE SEQUENCE [LARGE SCALE GENOMIC DNA]</scope>
</reference>
<evidence type="ECO:0000256" key="1">
    <source>
        <dbReference type="ARBA" id="ARBA00022603"/>
    </source>
</evidence>
<evidence type="ECO:0000259" key="4">
    <source>
        <dbReference type="Pfam" id="PF22528"/>
    </source>
</evidence>
<dbReference type="InterPro" id="IPR025799">
    <property type="entry name" value="Arg_MeTrfase"/>
</dbReference>
<protein>
    <recommendedName>
        <fullName evidence="4">Protein arginine N-methyltransferase domain-containing protein</fullName>
    </recommendedName>
</protein>
<dbReference type="AlphaFoldDB" id="A0A3P7L7G4"/>
<dbReference type="GO" id="GO:0032259">
    <property type="term" value="P:methylation"/>
    <property type="evidence" value="ECO:0007669"/>
    <property type="project" value="UniProtKB-KW"/>
</dbReference>
<dbReference type="SUPFAM" id="SSF53335">
    <property type="entry name" value="S-adenosyl-L-methionine-dependent methyltransferases"/>
    <property type="match status" value="1"/>
</dbReference>
<dbReference type="GO" id="GO:0042054">
    <property type="term" value="F:histone methyltransferase activity"/>
    <property type="evidence" value="ECO:0007669"/>
    <property type="project" value="TreeGrafter"/>
</dbReference>
<evidence type="ECO:0000256" key="3">
    <source>
        <dbReference type="ARBA" id="ARBA00022691"/>
    </source>
</evidence>
<dbReference type="EMBL" id="UYYB01095129">
    <property type="protein sequence ID" value="VDM75282.1"/>
    <property type="molecule type" value="Genomic_DNA"/>
</dbReference>
<dbReference type="OrthoDB" id="412876at2759"/>
<dbReference type="PANTHER" id="PTHR11006:SF4">
    <property type="entry name" value="PROTEIN ARGININE N-METHYLTRANSFERASE 7"/>
    <property type="match status" value="1"/>
</dbReference>
<accession>A0A3P7L7G4</accession>
<evidence type="ECO:0000256" key="2">
    <source>
        <dbReference type="ARBA" id="ARBA00022679"/>
    </source>
</evidence>
<dbReference type="Proteomes" id="UP000270094">
    <property type="component" value="Unassembled WGS sequence"/>
</dbReference>
<keyword evidence="3" id="KW-0949">S-adenosyl-L-methionine</keyword>
<keyword evidence="1" id="KW-0489">Methyltransferase</keyword>
<dbReference type="InterPro" id="IPR029063">
    <property type="entry name" value="SAM-dependent_MTases_sf"/>
</dbReference>
<name>A0A3P7L7G4_STRVU</name>
<feature type="domain" description="Protein arginine N-methyltransferase" evidence="4">
    <location>
        <begin position="24"/>
        <end position="95"/>
    </location>
</feature>
<dbReference type="GO" id="GO:0016274">
    <property type="term" value="F:protein-arginine N-methyltransferase activity"/>
    <property type="evidence" value="ECO:0007669"/>
    <property type="project" value="InterPro"/>
</dbReference>
<evidence type="ECO:0000313" key="5">
    <source>
        <dbReference type="EMBL" id="VDM75282.1"/>
    </source>
</evidence>
<dbReference type="Gene3D" id="2.70.160.11">
    <property type="entry name" value="Hnrnp arginine n-methyltransferase1"/>
    <property type="match status" value="2"/>
</dbReference>
<keyword evidence="2" id="KW-0808">Transferase</keyword>